<feature type="transmembrane region" description="Helical" evidence="10">
    <location>
        <begin position="12"/>
        <end position="31"/>
    </location>
</feature>
<dbReference type="PROSITE" id="PS50885">
    <property type="entry name" value="HAMP"/>
    <property type="match status" value="1"/>
</dbReference>
<dbReference type="RefSeq" id="WP_078319206.1">
    <property type="nucleotide sequence ID" value="NZ_FXTS01000002.1"/>
</dbReference>
<organism evidence="13 14">
    <name type="scientific">Oceanospirillum linum</name>
    <dbReference type="NCBI Taxonomy" id="966"/>
    <lineage>
        <taxon>Bacteria</taxon>
        <taxon>Pseudomonadati</taxon>
        <taxon>Pseudomonadota</taxon>
        <taxon>Gammaproteobacteria</taxon>
        <taxon>Oceanospirillales</taxon>
        <taxon>Oceanospirillaceae</taxon>
        <taxon>Oceanospirillum</taxon>
    </lineage>
</organism>
<feature type="domain" description="Methyl-accepting transducer" evidence="11">
    <location>
        <begin position="375"/>
        <end position="611"/>
    </location>
</feature>
<accession>A0A1T1HDR3</accession>
<dbReference type="GO" id="GO:0005886">
    <property type="term" value="C:plasma membrane"/>
    <property type="evidence" value="ECO:0007669"/>
    <property type="project" value="UniProtKB-SubCell"/>
</dbReference>
<evidence type="ECO:0000256" key="5">
    <source>
        <dbReference type="ARBA" id="ARBA00022989"/>
    </source>
</evidence>
<dbReference type="InterPro" id="IPR003660">
    <property type="entry name" value="HAMP_dom"/>
</dbReference>
<keyword evidence="3" id="KW-0145">Chemotaxis</keyword>
<evidence type="ECO:0000256" key="3">
    <source>
        <dbReference type="ARBA" id="ARBA00022500"/>
    </source>
</evidence>
<comment type="caution">
    <text evidence="13">The sequence shown here is derived from an EMBL/GenBank/DDBJ whole genome shotgun (WGS) entry which is preliminary data.</text>
</comment>
<dbReference type="GO" id="GO:0007165">
    <property type="term" value="P:signal transduction"/>
    <property type="evidence" value="ECO:0007669"/>
    <property type="project" value="UniProtKB-KW"/>
</dbReference>
<evidence type="ECO:0000256" key="4">
    <source>
        <dbReference type="ARBA" id="ARBA00022692"/>
    </source>
</evidence>
<dbReference type="Pfam" id="PF00015">
    <property type="entry name" value="MCPsignal"/>
    <property type="match status" value="1"/>
</dbReference>
<dbReference type="EMBL" id="MTSD02000002">
    <property type="protein sequence ID" value="OOV87857.1"/>
    <property type="molecule type" value="Genomic_DNA"/>
</dbReference>
<dbReference type="PROSITE" id="PS50111">
    <property type="entry name" value="CHEMOTAXIS_TRANSDUC_2"/>
    <property type="match status" value="1"/>
</dbReference>
<dbReference type="SUPFAM" id="SSF58104">
    <property type="entry name" value="Methyl-accepting chemotaxis protein (MCP) signaling domain"/>
    <property type="match status" value="1"/>
</dbReference>
<evidence type="ECO:0000256" key="9">
    <source>
        <dbReference type="PROSITE-ProRule" id="PRU00284"/>
    </source>
</evidence>
<proteinExistence type="inferred from homology"/>
<sequence>MVNPQNLKLKTLLLGSMVLALLLIISIISYINITGFSSTFNTLTEKELLPSIVDKGKLQIEYQLSEPIILSRSIAENTFIKQWAEGGEPSEVTASVENYLQSFVSNNGAAMSFFVSGLSNNYYTNKGFFKQVSRSEPRDSWFYNSLASGKDVALNMQVDETTKNLTVYVNVLVKGEDGKAIGVAGLGYDVSSIISIVESAKVGEAGFMFLLNADNQVVAHPDNSLIGKPIDQLGFDSSLVTGMKNSTEEVSIGKGKLERQQMYVASTTLTSIGWRLVTVLPQSELTDQVNSVVSNSIFSGIVLAVIFILVFYYIAHSVSKSITGVGDKLNSMAASGGDLTLKLDDQARNELGYLASGFNAILSKFAELVREITQAEQAISTGVGQLKNIAEESVQLSDSQQQQTEMVATAITEIGQTISEVSSIAQTTANDTSSAVKDTHSTNDVIVQLSATMTDLAESMTGSEKSILELANQADSINSVVDVISGISEQTNLLALNAAIEAARAGEQGRGFAVVADEVRTLASRTQDSTEKIRTQIEQLQEAAAASLAVTEEGAKSSSALAEQAVEASSSLTSIRNRFDVISEGNIQVAAATEEQAAVVNSINESAQSISDMASTIHNSSQSQIREVETLNQRAEHMRRIISQFKV</sequence>
<evidence type="ECO:0000259" key="11">
    <source>
        <dbReference type="PROSITE" id="PS50111"/>
    </source>
</evidence>
<evidence type="ECO:0000256" key="8">
    <source>
        <dbReference type="ARBA" id="ARBA00029447"/>
    </source>
</evidence>
<dbReference type="InterPro" id="IPR033479">
    <property type="entry name" value="dCache_1"/>
</dbReference>
<evidence type="ECO:0000256" key="6">
    <source>
        <dbReference type="ARBA" id="ARBA00023136"/>
    </source>
</evidence>
<dbReference type="GO" id="GO:0006935">
    <property type="term" value="P:chemotaxis"/>
    <property type="evidence" value="ECO:0007669"/>
    <property type="project" value="UniProtKB-KW"/>
</dbReference>
<dbReference type="Pfam" id="PF02743">
    <property type="entry name" value="dCache_1"/>
    <property type="match status" value="1"/>
</dbReference>
<dbReference type="AlphaFoldDB" id="A0A1T1HDR3"/>
<feature type="transmembrane region" description="Helical" evidence="10">
    <location>
        <begin position="297"/>
        <end position="315"/>
    </location>
</feature>
<protein>
    <submittedName>
        <fullName evidence="13">Chemotaxis protein</fullName>
    </submittedName>
</protein>
<evidence type="ECO:0000256" key="10">
    <source>
        <dbReference type="SAM" id="Phobius"/>
    </source>
</evidence>
<evidence type="ECO:0000313" key="14">
    <source>
        <dbReference type="Proteomes" id="UP000190064"/>
    </source>
</evidence>
<evidence type="ECO:0000313" key="13">
    <source>
        <dbReference type="EMBL" id="OOV87857.1"/>
    </source>
</evidence>
<dbReference type="FunFam" id="1.10.287.950:FF:000001">
    <property type="entry name" value="Methyl-accepting chemotaxis sensory transducer"/>
    <property type="match status" value="1"/>
</dbReference>
<dbReference type="InterPro" id="IPR004089">
    <property type="entry name" value="MCPsignal_dom"/>
</dbReference>
<dbReference type="Gene3D" id="1.10.287.950">
    <property type="entry name" value="Methyl-accepting chemotaxis protein"/>
    <property type="match status" value="1"/>
</dbReference>
<evidence type="ECO:0000256" key="2">
    <source>
        <dbReference type="ARBA" id="ARBA00022475"/>
    </source>
</evidence>
<keyword evidence="14" id="KW-1185">Reference proteome</keyword>
<keyword evidence="4 10" id="KW-0812">Transmembrane</keyword>
<evidence type="ECO:0000259" key="12">
    <source>
        <dbReference type="PROSITE" id="PS50885"/>
    </source>
</evidence>
<dbReference type="STRING" id="966.BTA35_0207615"/>
<dbReference type="Proteomes" id="UP000190064">
    <property type="component" value="Unassembled WGS sequence"/>
</dbReference>
<dbReference type="CDD" id="cd18773">
    <property type="entry name" value="PDC1_HK_sensor"/>
    <property type="match status" value="1"/>
</dbReference>
<name>A0A1T1HDR3_OCELI</name>
<dbReference type="Gene3D" id="3.30.450.20">
    <property type="entry name" value="PAS domain"/>
    <property type="match status" value="1"/>
</dbReference>
<feature type="domain" description="HAMP" evidence="12">
    <location>
        <begin position="316"/>
        <end position="370"/>
    </location>
</feature>
<comment type="similarity">
    <text evidence="8">Belongs to the methyl-accepting chemotaxis (MCP) protein family.</text>
</comment>
<dbReference type="PANTHER" id="PTHR32089">
    <property type="entry name" value="METHYL-ACCEPTING CHEMOTAXIS PROTEIN MCPB"/>
    <property type="match status" value="1"/>
</dbReference>
<keyword evidence="5 10" id="KW-1133">Transmembrane helix</keyword>
<dbReference type="SMART" id="SM00283">
    <property type="entry name" value="MA"/>
    <property type="match status" value="1"/>
</dbReference>
<comment type="subcellular location">
    <subcellularLocation>
        <location evidence="1">Cell membrane</location>
        <topology evidence="1">Multi-pass membrane protein</topology>
    </subcellularLocation>
</comment>
<dbReference type="CDD" id="cd11386">
    <property type="entry name" value="MCP_signal"/>
    <property type="match status" value="1"/>
</dbReference>
<evidence type="ECO:0000256" key="1">
    <source>
        <dbReference type="ARBA" id="ARBA00004651"/>
    </source>
</evidence>
<keyword evidence="7 9" id="KW-0807">Transducer</keyword>
<gene>
    <name evidence="13" type="ORF">BTA35_0207615</name>
</gene>
<keyword evidence="6 10" id="KW-0472">Membrane</keyword>
<dbReference type="CDD" id="cd12912">
    <property type="entry name" value="PDC2_MCP_like"/>
    <property type="match status" value="1"/>
</dbReference>
<evidence type="ECO:0000256" key="7">
    <source>
        <dbReference type="ARBA" id="ARBA00023224"/>
    </source>
</evidence>
<keyword evidence="2" id="KW-1003">Cell membrane</keyword>
<dbReference type="PANTHER" id="PTHR32089:SF112">
    <property type="entry name" value="LYSOZYME-LIKE PROTEIN-RELATED"/>
    <property type="match status" value="1"/>
</dbReference>
<reference evidence="13" key="1">
    <citation type="submission" date="2017-02" db="EMBL/GenBank/DDBJ databases">
        <title>Draft Genome Sequence of the Salt Water Bacterium Oceanospirillum linum ATCC 11336.</title>
        <authorList>
            <person name="Trachtenberg A.M."/>
            <person name="Carney J.G."/>
            <person name="Linnane J.D."/>
            <person name="Rheaume B.A."/>
            <person name="Pitts N.L."/>
            <person name="Mykles D.L."/>
            <person name="Maclea K.S."/>
        </authorList>
    </citation>
    <scope>NUCLEOTIDE SEQUENCE [LARGE SCALE GENOMIC DNA]</scope>
    <source>
        <strain evidence="13">ATCC 11336</strain>
    </source>
</reference>